<evidence type="ECO:0000256" key="1">
    <source>
        <dbReference type="ARBA" id="ARBA00001946"/>
    </source>
</evidence>
<dbReference type="NCBIfam" id="TIGR02705">
    <property type="entry name" value="nudix_YtkD"/>
    <property type="match status" value="1"/>
</dbReference>
<evidence type="ECO:0000256" key="2">
    <source>
        <dbReference type="ARBA" id="ARBA00005582"/>
    </source>
</evidence>
<reference evidence="8 9" key="1">
    <citation type="journal article" date="2007" name="Proc. Natl. Acad. Sci. U.S.A.">
        <title>Genome and proteome of long-chain alkane degrading Geobacillus thermodenitrificans NG80-2 isolated from a deep-subsurface oil reservoir.</title>
        <authorList>
            <person name="Feng L."/>
            <person name="Wang W."/>
            <person name="Cheng J."/>
            <person name="Ren Y."/>
            <person name="Zhao G."/>
            <person name="Gao C."/>
            <person name="Tang Y."/>
            <person name="Liu X."/>
            <person name="Han W."/>
            <person name="Peng X."/>
            <person name="Liu R."/>
            <person name="Wang L."/>
        </authorList>
    </citation>
    <scope>NUCLEOTIDE SEQUENCE [LARGE SCALE GENOMIC DNA]</scope>
    <source>
        <strain evidence="8 9">NG80-2</strain>
    </source>
</reference>
<dbReference type="eggNOG" id="COG0494">
    <property type="taxonomic scope" value="Bacteria"/>
</dbReference>
<dbReference type="InterPro" id="IPR014078">
    <property type="entry name" value="Nudix_YtkD"/>
</dbReference>
<dbReference type="Proteomes" id="UP000001578">
    <property type="component" value="Chromosome"/>
</dbReference>
<gene>
    <name evidence="8" type="ordered locus">GTNG_2757</name>
</gene>
<dbReference type="PROSITE" id="PS00893">
    <property type="entry name" value="NUDIX_BOX"/>
    <property type="match status" value="1"/>
</dbReference>
<evidence type="ECO:0000313" key="8">
    <source>
        <dbReference type="EMBL" id="ABO68102.1"/>
    </source>
</evidence>
<protein>
    <submittedName>
        <fullName evidence="8">MutT/nudix family protein</fullName>
    </submittedName>
</protein>
<dbReference type="InterPro" id="IPR015797">
    <property type="entry name" value="NUDIX_hydrolase-like_dom_sf"/>
</dbReference>
<sequence>MTKRRRRSDRLASFLMTEKQTSKKPRMGRLFLYNGERKGASPMYEFRDYYGHRVRLAFADHPFSLTPGHVWVICRYQGQWLLTDHPRRGLEFPGGKVEDGETAEEAAAREVMEETGGVVGRLSYVGQYEVEPDIVKNIYFADIAALSERDSYWETNGPVLLSALPDHIRTDARFSYLMKDDVLPLALAEVKQRGWIG</sequence>
<accession>A4IRZ8</accession>
<dbReference type="PRINTS" id="PR00502">
    <property type="entry name" value="NUDIXFAMILY"/>
</dbReference>
<dbReference type="InterPro" id="IPR020084">
    <property type="entry name" value="NUDIX_hydrolase_CS"/>
</dbReference>
<evidence type="ECO:0000256" key="3">
    <source>
        <dbReference type="ARBA" id="ARBA00022723"/>
    </source>
</evidence>
<dbReference type="PROSITE" id="PS51462">
    <property type="entry name" value="NUDIX"/>
    <property type="match status" value="1"/>
</dbReference>
<dbReference type="GO" id="GO:0046872">
    <property type="term" value="F:metal ion binding"/>
    <property type="evidence" value="ECO:0007669"/>
    <property type="project" value="UniProtKB-KW"/>
</dbReference>
<organism evidence="8 9">
    <name type="scientific">Geobacillus thermodenitrificans (strain NG80-2)</name>
    <dbReference type="NCBI Taxonomy" id="420246"/>
    <lineage>
        <taxon>Bacteria</taxon>
        <taxon>Bacillati</taxon>
        <taxon>Bacillota</taxon>
        <taxon>Bacilli</taxon>
        <taxon>Bacillales</taxon>
        <taxon>Anoxybacillaceae</taxon>
        <taxon>Geobacillus</taxon>
    </lineage>
</organism>
<dbReference type="PANTHER" id="PTHR43758:SF8">
    <property type="entry name" value="8-OXO-DGTP DIPHOSPHATASE YTKD-RELATED"/>
    <property type="match status" value="1"/>
</dbReference>
<dbReference type="HOGENOM" id="CLU_119467_0_0_9"/>
<evidence type="ECO:0000256" key="5">
    <source>
        <dbReference type="ARBA" id="ARBA00022842"/>
    </source>
</evidence>
<keyword evidence="4 6" id="KW-0378">Hydrolase</keyword>
<dbReference type="GO" id="GO:0016818">
    <property type="term" value="F:hydrolase activity, acting on acid anhydrides, in phosphorus-containing anhydrides"/>
    <property type="evidence" value="ECO:0007669"/>
    <property type="project" value="TreeGrafter"/>
</dbReference>
<dbReference type="SUPFAM" id="SSF55811">
    <property type="entry name" value="Nudix"/>
    <property type="match status" value="1"/>
</dbReference>
<comment type="cofactor">
    <cofactor evidence="1">
        <name>Mg(2+)</name>
        <dbReference type="ChEBI" id="CHEBI:18420"/>
    </cofactor>
</comment>
<name>A4IRZ8_GEOTN</name>
<dbReference type="KEGG" id="gtn:GTNG_2757"/>
<dbReference type="GO" id="GO:0005737">
    <property type="term" value="C:cytoplasm"/>
    <property type="evidence" value="ECO:0007669"/>
    <property type="project" value="TreeGrafter"/>
</dbReference>
<feature type="domain" description="Nudix hydrolase" evidence="7">
    <location>
        <begin position="50"/>
        <end position="197"/>
    </location>
</feature>
<dbReference type="EMBL" id="CP000557">
    <property type="protein sequence ID" value="ABO68102.1"/>
    <property type="molecule type" value="Genomic_DNA"/>
</dbReference>
<dbReference type="Pfam" id="PF00293">
    <property type="entry name" value="NUDIX"/>
    <property type="match status" value="1"/>
</dbReference>
<dbReference type="AlphaFoldDB" id="A4IRZ8"/>
<dbReference type="Gene3D" id="3.90.79.10">
    <property type="entry name" value="Nucleoside Triphosphate Pyrophosphohydrolase"/>
    <property type="match status" value="1"/>
</dbReference>
<evidence type="ECO:0000259" key="7">
    <source>
        <dbReference type="PROSITE" id="PS51462"/>
    </source>
</evidence>
<dbReference type="InterPro" id="IPR020476">
    <property type="entry name" value="Nudix_hydrolase"/>
</dbReference>
<keyword evidence="3" id="KW-0479">Metal-binding</keyword>
<dbReference type="InterPro" id="IPR000086">
    <property type="entry name" value="NUDIX_hydrolase_dom"/>
</dbReference>
<evidence type="ECO:0000313" key="9">
    <source>
        <dbReference type="Proteomes" id="UP000001578"/>
    </source>
</evidence>
<proteinExistence type="inferred from homology"/>
<evidence type="ECO:0000256" key="6">
    <source>
        <dbReference type="RuleBase" id="RU003476"/>
    </source>
</evidence>
<dbReference type="PANTHER" id="PTHR43758">
    <property type="entry name" value="7,8-DIHYDRO-8-OXOGUANINE TRIPHOSPHATASE"/>
    <property type="match status" value="1"/>
</dbReference>
<comment type="similarity">
    <text evidence="2 6">Belongs to the Nudix hydrolase family.</text>
</comment>
<keyword evidence="5" id="KW-0460">Magnesium</keyword>
<evidence type="ECO:0000256" key="4">
    <source>
        <dbReference type="ARBA" id="ARBA00022801"/>
    </source>
</evidence>